<accession>A0A0J1IMU5</accession>
<gene>
    <name evidence="1" type="ORF">ABW02_07310</name>
</gene>
<keyword evidence="2" id="KW-1185">Reference proteome</keyword>
<name>A0A0J1IMU5_NIACI</name>
<evidence type="ECO:0000313" key="1">
    <source>
        <dbReference type="EMBL" id="KLV27311.1"/>
    </source>
</evidence>
<comment type="caution">
    <text evidence="1">The sequence shown here is derived from an EMBL/GenBank/DDBJ whole genome shotgun (WGS) entry which is preliminary data.</text>
</comment>
<sequence length="67" mass="7629">MSVKEGVLGATAFESGCILQQIGWNRGLTLVPMSRNIWHRDESFLCSLRVHTLHKSMLNIRFINSEV</sequence>
<reference evidence="1 2" key="1">
    <citation type="submission" date="2015-05" db="EMBL/GenBank/DDBJ databases">
        <title>Whole genome sequence and identification of bacterial endophytes from Costus igneus.</title>
        <authorList>
            <person name="Lee Y.P."/>
            <person name="Gan H.M."/>
            <person name="Eng W."/>
            <person name="Wheatley M.S."/>
            <person name="Caraballo A."/>
            <person name="Polter S."/>
            <person name="Savka M.A."/>
            <person name="Hudson A.O."/>
        </authorList>
    </citation>
    <scope>NUCLEOTIDE SEQUENCE [LARGE SCALE GENOMIC DNA]</scope>
    <source>
        <strain evidence="1 2">RIT379</strain>
    </source>
</reference>
<protein>
    <submittedName>
        <fullName evidence="1">Uncharacterized protein</fullName>
    </submittedName>
</protein>
<dbReference type="AlphaFoldDB" id="A0A0J1IMU5"/>
<organism evidence="1 2">
    <name type="scientific">Niallia circulans</name>
    <name type="common">Bacillus circulans</name>
    <dbReference type="NCBI Taxonomy" id="1397"/>
    <lineage>
        <taxon>Bacteria</taxon>
        <taxon>Bacillati</taxon>
        <taxon>Bacillota</taxon>
        <taxon>Bacilli</taxon>
        <taxon>Bacillales</taxon>
        <taxon>Bacillaceae</taxon>
        <taxon>Niallia</taxon>
    </lineage>
</organism>
<dbReference type="Proteomes" id="UP000036045">
    <property type="component" value="Unassembled WGS sequence"/>
</dbReference>
<dbReference type="PATRIC" id="fig|1397.4.peg.4150"/>
<dbReference type="EMBL" id="LDPH01000004">
    <property type="protein sequence ID" value="KLV27311.1"/>
    <property type="molecule type" value="Genomic_DNA"/>
</dbReference>
<proteinExistence type="predicted"/>
<evidence type="ECO:0000313" key="2">
    <source>
        <dbReference type="Proteomes" id="UP000036045"/>
    </source>
</evidence>